<evidence type="ECO:0000313" key="1">
    <source>
        <dbReference type="EMBL" id="CAG8473603.1"/>
    </source>
</evidence>
<accession>A0ACA9KHD3</accession>
<protein>
    <submittedName>
        <fullName evidence="1">1909_t:CDS:1</fullName>
    </submittedName>
</protein>
<dbReference type="Proteomes" id="UP000789860">
    <property type="component" value="Unassembled WGS sequence"/>
</dbReference>
<reference evidence="1" key="1">
    <citation type="submission" date="2021-06" db="EMBL/GenBank/DDBJ databases">
        <authorList>
            <person name="Kallberg Y."/>
            <person name="Tangrot J."/>
            <person name="Rosling A."/>
        </authorList>
    </citation>
    <scope>NUCLEOTIDE SEQUENCE</scope>
    <source>
        <strain evidence="1">AU212A</strain>
    </source>
</reference>
<dbReference type="EMBL" id="CAJVPM010001778">
    <property type="protein sequence ID" value="CAG8473603.1"/>
    <property type="molecule type" value="Genomic_DNA"/>
</dbReference>
<keyword evidence="2" id="KW-1185">Reference proteome</keyword>
<comment type="caution">
    <text evidence="1">The sequence shown here is derived from an EMBL/GenBank/DDBJ whole genome shotgun (WGS) entry which is preliminary data.</text>
</comment>
<organism evidence="1 2">
    <name type="scientific">Scutellospora calospora</name>
    <dbReference type="NCBI Taxonomy" id="85575"/>
    <lineage>
        <taxon>Eukaryota</taxon>
        <taxon>Fungi</taxon>
        <taxon>Fungi incertae sedis</taxon>
        <taxon>Mucoromycota</taxon>
        <taxon>Glomeromycotina</taxon>
        <taxon>Glomeromycetes</taxon>
        <taxon>Diversisporales</taxon>
        <taxon>Gigasporaceae</taxon>
        <taxon>Scutellospora</taxon>
    </lineage>
</organism>
<name>A0ACA9KHD3_9GLOM</name>
<sequence length="109" mass="12545">MKSKQEKRSSSDELSQKTEYQKYLAELEDPNYQGGSWALPENATPLEQAKHDICKKVVSYKLDTKISTEELAQKSKVKMIVESKTIKVSMPELFRLIDENFSEKANETQ</sequence>
<evidence type="ECO:0000313" key="2">
    <source>
        <dbReference type="Proteomes" id="UP000789860"/>
    </source>
</evidence>
<proteinExistence type="predicted"/>
<gene>
    <name evidence="1" type="ORF">SCALOS_LOCUS2136</name>
</gene>